<dbReference type="EMBL" id="LUCM01007985">
    <property type="protein sequence ID" value="KAA0189106.1"/>
    <property type="molecule type" value="Genomic_DNA"/>
</dbReference>
<protein>
    <submittedName>
        <fullName evidence="2">Uncharacterized protein</fullName>
    </submittedName>
</protein>
<organism evidence="2 3">
    <name type="scientific">Fasciolopsis buskii</name>
    <dbReference type="NCBI Taxonomy" id="27845"/>
    <lineage>
        <taxon>Eukaryota</taxon>
        <taxon>Metazoa</taxon>
        <taxon>Spiralia</taxon>
        <taxon>Lophotrochozoa</taxon>
        <taxon>Platyhelminthes</taxon>
        <taxon>Trematoda</taxon>
        <taxon>Digenea</taxon>
        <taxon>Plagiorchiida</taxon>
        <taxon>Echinostomata</taxon>
        <taxon>Echinostomatoidea</taxon>
        <taxon>Fasciolidae</taxon>
        <taxon>Fasciolopsis</taxon>
    </lineage>
</organism>
<feature type="transmembrane region" description="Helical" evidence="1">
    <location>
        <begin position="99"/>
        <end position="124"/>
    </location>
</feature>
<feature type="transmembrane region" description="Helical" evidence="1">
    <location>
        <begin position="7"/>
        <end position="28"/>
    </location>
</feature>
<proteinExistence type="predicted"/>
<gene>
    <name evidence="2" type="ORF">FBUS_09475</name>
</gene>
<evidence type="ECO:0000313" key="3">
    <source>
        <dbReference type="Proteomes" id="UP000728185"/>
    </source>
</evidence>
<dbReference type="AlphaFoldDB" id="A0A8E0RNU8"/>
<keyword evidence="1" id="KW-1133">Transmembrane helix</keyword>
<accession>A0A8E0RNU8</accession>
<keyword evidence="3" id="KW-1185">Reference proteome</keyword>
<reference evidence="2" key="1">
    <citation type="submission" date="2019-05" db="EMBL/GenBank/DDBJ databases">
        <title>Annotation for the trematode Fasciolopsis buski.</title>
        <authorList>
            <person name="Choi Y.-J."/>
        </authorList>
    </citation>
    <scope>NUCLEOTIDE SEQUENCE</scope>
    <source>
        <strain evidence="2">HT</strain>
        <tissue evidence="2">Whole worm</tissue>
    </source>
</reference>
<keyword evidence="1" id="KW-0812">Transmembrane</keyword>
<feature type="non-terminal residue" evidence="2">
    <location>
        <position position="192"/>
    </location>
</feature>
<comment type="caution">
    <text evidence="2">The sequence shown here is derived from an EMBL/GenBank/DDBJ whole genome shotgun (WGS) entry which is preliminary data.</text>
</comment>
<evidence type="ECO:0000256" key="1">
    <source>
        <dbReference type="SAM" id="Phobius"/>
    </source>
</evidence>
<keyword evidence="1" id="KW-0472">Membrane</keyword>
<name>A0A8E0RNU8_9TREM</name>
<dbReference type="Proteomes" id="UP000728185">
    <property type="component" value="Unassembled WGS sequence"/>
</dbReference>
<sequence>RPLHSACCLFTVCPFYAVRLIFLLRAFFWSLNNIREPLDRLDRLREYVQNGGSDSEKQETSSTASKDFEDHRIPLHGPVTLLTRTVFMRLLCAVKIRPLHSACCLFTVCPFYAVRLIFLLRAFFWSLNNIREPLDRLDRLREYVQNGGSDSEKQETSSTASKDFEDHRIPLHGPVTLLTRTVFMRLLCAVKM</sequence>
<evidence type="ECO:0000313" key="2">
    <source>
        <dbReference type="EMBL" id="KAA0189106.1"/>
    </source>
</evidence>